<dbReference type="InterPro" id="IPR035906">
    <property type="entry name" value="MetI-like_sf"/>
</dbReference>
<keyword evidence="4 7" id="KW-0812">Transmembrane</keyword>
<evidence type="ECO:0000256" key="5">
    <source>
        <dbReference type="ARBA" id="ARBA00022989"/>
    </source>
</evidence>
<evidence type="ECO:0000256" key="3">
    <source>
        <dbReference type="ARBA" id="ARBA00022475"/>
    </source>
</evidence>
<comment type="subcellular location">
    <subcellularLocation>
        <location evidence="1 7">Cell membrane</location>
        <topology evidence="1 7">Multi-pass membrane protein</topology>
    </subcellularLocation>
</comment>
<dbReference type="PROSITE" id="PS50928">
    <property type="entry name" value="ABC_TM1"/>
    <property type="match status" value="1"/>
</dbReference>
<comment type="similarity">
    <text evidence="7">Belongs to the binding-protein-dependent transport system permease family.</text>
</comment>
<feature type="domain" description="ABC transmembrane type-1" evidence="8">
    <location>
        <begin position="78"/>
        <end position="281"/>
    </location>
</feature>
<dbReference type="PANTHER" id="PTHR30465:SF44">
    <property type="entry name" value="ABC-TYPE DIPEPTIDE_OLIGOPEPTIDE TRANSPORT SYSTEM, PERMEASE COMPONENT"/>
    <property type="match status" value="1"/>
</dbReference>
<evidence type="ECO:0000256" key="7">
    <source>
        <dbReference type="RuleBase" id="RU363032"/>
    </source>
</evidence>
<evidence type="ECO:0000259" key="8">
    <source>
        <dbReference type="PROSITE" id="PS50928"/>
    </source>
</evidence>
<keyword evidence="5 7" id="KW-1133">Transmembrane helix</keyword>
<dbReference type="Proteomes" id="UP000481087">
    <property type="component" value="Unassembled WGS sequence"/>
</dbReference>
<feature type="transmembrane region" description="Helical" evidence="7">
    <location>
        <begin position="260"/>
        <end position="284"/>
    </location>
</feature>
<comment type="caution">
    <text evidence="9">The sequence shown here is derived from an EMBL/GenBank/DDBJ whole genome shotgun (WGS) entry which is preliminary data.</text>
</comment>
<keyword evidence="2 7" id="KW-0813">Transport</keyword>
<protein>
    <submittedName>
        <fullName evidence="9">ABC transporter permease subunit</fullName>
    </submittedName>
</protein>
<evidence type="ECO:0000313" key="9">
    <source>
        <dbReference type="EMBL" id="MZQ81343.1"/>
    </source>
</evidence>
<evidence type="ECO:0000313" key="10">
    <source>
        <dbReference type="Proteomes" id="UP000481087"/>
    </source>
</evidence>
<sequence length="296" mass="32596">MRVIMKWALLSLFTIAAVFLMSHVNKAFIHAVPGKLQESGISFHTYWVSVKASLQNYSHGNLGIIRTGAYEIAVTSILKKTIVRTCTYLIPGLITGVLLAVLLSLVASMWRTIGRLIDSVHAVLSGLPDFLLIVLIQLTSIYLTRMTGRNVILVAHYGNHVPFLIPFLAIVLIPGVLIYGTLRLAIEREMSQEYITTALAKGLTWREVLVHHIIRNIRVDLLTVLPKATTLALASMAVAEAMCDILGLGGYIVSPRMQNISATPIFCIVLAILAILFHILYAMLGKVFVVRNREGA</sequence>
<evidence type="ECO:0000256" key="2">
    <source>
        <dbReference type="ARBA" id="ARBA00022448"/>
    </source>
</evidence>
<dbReference type="Gene3D" id="1.10.3720.10">
    <property type="entry name" value="MetI-like"/>
    <property type="match status" value="1"/>
</dbReference>
<dbReference type="EMBL" id="WTUZ01000010">
    <property type="protein sequence ID" value="MZQ81343.1"/>
    <property type="molecule type" value="Genomic_DNA"/>
</dbReference>
<keyword evidence="6 7" id="KW-0472">Membrane</keyword>
<reference evidence="9 10" key="1">
    <citation type="submission" date="2019-12" db="EMBL/GenBank/DDBJ databases">
        <title>Paenibacillus sp. nov. sp. isolated from soil.</title>
        <authorList>
            <person name="Kim J."/>
            <person name="Jeong S.E."/>
            <person name="Jung H.S."/>
            <person name="Jeon C.O."/>
        </authorList>
    </citation>
    <scope>NUCLEOTIDE SEQUENCE [LARGE SCALE GENOMIC DNA]</scope>
    <source>
        <strain evidence="9 10">5J-6</strain>
    </source>
</reference>
<evidence type="ECO:0000256" key="4">
    <source>
        <dbReference type="ARBA" id="ARBA00022692"/>
    </source>
</evidence>
<dbReference type="AlphaFoldDB" id="A0A6L8UT91"/>
<dbReference type="Pfam" id="PF00528">
    <property type="entry name" value="BPD_transp_1"/>
    <property type="match status" value="1"/>
</dbReference>
<dbReference type="GO" id="GO:0005886">
    <property type="term" value="C:plasma membrane"/>
    <property type="evidence" value="ECO:0007669"/>
    <property type="project" value="UniProtKB-SubCell"/>
</dbReference>
<dbReference type="PANTHER" id="PTHR30465">
    <property type="entry name" value="INNER MEMBRANE ABC TRANSPORTER"/>
    <property type="match status" value="1"/>
</dbReference>
<name>A0A6L8UT91_9BACL</name>
<accession>A0A6L8UT91</accession>
<proteinExistence type="inferred from homology"/>
<organism evidence="9 10">
    <name type="scientific">Paenibacillus silvestris</name>
    <dbReference type="NCBI Taxonomy" id="2606219"/>
    <lineage>
        <taxon>Bacteria</taxon>
        <taxon>Bacillati</taxon>
        <taxon>Bacillota</taxon>
        <taxon>Bacilli</taxon>
        <taxon>Bacillales</taxon>
        <taxon>Paenibacillaceae</taxon>
        <taxon>Paenibacillus</taxon>
    </lineage>
</organism>
<gene>
    <name evidence="9" type="ORF">GQF01_04285</name>
</gene>
<feature type="transmembrane region" description="Helical" evidence="7">
    <location>
        <begin position="88"/>
        <end position="110"/>
    </location>
</feature>
<evidence type="ECO:0000256" key="1">
    <source>
        <dbReference type="ARBA" id="ARBA00004651"/>
    </source>
</evidence>
<evidence type="ECO:0000256" key="6">
    <source>
        <dbReference type="ARBA" id="ARBA00023136"/>
    </source>
</evidence>
<keyword evidence="10" id="KW-1185">Reference proteome</keyword>
<keyword evidence="3" id="KW-1003">Cell membrane</keyword>
<feature type="transmembrane region" description="Helical" evidence="7">
    <location>
        <begin position="122"/>
        <end position="143"/>
    </location>
</feature>
<dbReference type="InterPro" id="IPR000515">
    <property type="entry name" value="MetI-like"/>
</dbReference>
<dbReference type="GO" id="GO:0055085">
    <property type="term" value="P:transmembrane transport"/>
    <property type="evidence" value="ECO:0007669"/>
    <property type="project" value="InterPro"/>
</dbReference>
<dbReference type="RefSeq" id="WP_161405639.1">
    <property type="nucleotide sequence ID" value="NZ_WTUZ01000010.1"/>
</dbReference>
<feature type="transmembrane region" description="Helical" evidence="7">
    <location>
        <begin position="163"/>
        <end position="182"/>
    </location>
</feature>
<dbReference type="SUPFAM" id="SSF161098">
    <property type="entry name" value="MetI-like"/>
    <property type="match status" value="1"/>
</dbReference>
<feature type="transmembrane region" description="Helical" evidence="7">
    <location>
        <begin position="231"/>
        <end position="254"/>
    </location>
</feature>